<organism evidence="2 3">
    <name type="scientific">Steinernema glaseri</name>
    <dbReference type="NCBI Taxonomy" id="37863"/>
    <lineage>
        <taxon>Eukaryota</taxon>
        <taxon>Metazoa</taxon>
        <taxon>Ecdysozoa</taxon>
        <taxon>Nematoda</taxon>
        <taxon>Chromadorea</taxon>
        <taxon>Rhabditida</taxon>
        <taxon>Tylenchina</taxon>
        <taxon>Panagrolaimomorpha</taxon>
        <taxon>Strongyloidoidea</taxon>
        <taxon>Steinernematidae</taxon>
        <taxon>Steinernema</taxon>
    </lineage>
</organism>
<accession>A0A1I8A4Y5</accession>
<evidence type="ECO:0000313" key="3">
    <source>
        <dbReference type="WBParaSite" id="L893_g33065.t1"/>
    </source>
</evidence>
<feature type="region of interest" description="Disordered" evidence="1">
    <location>
        <begin position="1"/>
        <end position="22"/>
    </location>
</feature>
<reference evidence="3" key="1">
    <citation type="submission" date="2016-11" db="UniProtKB">
        <authorList>
            <consortium name="WormBaseParasite"/>
        </authorList>
    </citation>
    <scope>IDENTIFICATION</scope>
</reference>
<sequence>MKKRRKEIEMSKRNSKLLKQGSIKPGSAFRKLPDFKHKGVLEPICLPGAIDFSRAGNDEGKVHIEPADL</sequence>
<proteinExistence type="predicted"/>
<dbReference type="Proteomes" id="UP000095287">
    <property type="component" value="Unplaced"/>
</dbReference>
<dbReference type="AlphaFoldDB" id="A0A1I8A4Y5"/>
<evidence type="ECO:0000256" key="1">
    <source>
        <dbReference type="SAM" id="MobiDB-lite"/>
    </source>
</evidence>
<evidence type="ECO:0000313" key="2">
    <source>
        <dbReference type="Proteomes" id="UP000095287"/>
    </source>
</evidence>
<dbReference type="WBParaSite" id="L893_g33065.t1">
    <property type="protein sequence ID" value="L893_g33065.t1"/>
    <property type="gene ID" value="L893_g33065"/>
</dbReference>
<name>A0A1I8A4Y5_9BILA</name>
<feature type="compositionally biased region" description="Basic and acidic residues" evidence="1">
    <location>
        <begin position="1"/>
        <end position="12"/>
    </location>
</feature>
<keyword evidence="2" id="KW-1185">Reference proteome</keyword>
<protein>
    <submittedName>
        <fullName evidence="3">Uncharacterized protein</fullName>
    </submittedName>
</protein>